<keyword evidence="2" id="KW-0238">DNA-binding</keyword>
<dbReference type="RefSeq" id="WP_139631838.1">
    <property type="nucleotide sequence ID" value="NZ_CP045572.1"/>
</dbReference>
<accession>A0A5P9YPZ9</accession>
<dbReference type="PRINTS" id="PR00455">
    <property type="entry name" value="HTHTETR"/>
</dbReference>
<sequence>MPKLWNETIEAHRRTVHDAILDATVELVRERGLLAVTMSQIAEKTGIGRATLYKYFPDVETILAAWHGRHVAAHLEQLARAGERGGDAGQRLEAVLETYALIHHQMARHGFGPDLVALLHRPDDVGHAQHRLSAMLRDALADAARAGAVRDDVAPDELAAFCLHALRAGAVLPSQAAVRRLVAVTLAGLRAR</sequence>
<dbReference type="SUPFAM" id="SSF48498">
    <property type="entry name" value="Tetracyclin repressor-like, C-terminal domain"/>
    <property type="match status" value="1"/>
</dbReference>
<keyword evidence="1" id="KW-0805">Transcription regulation</keyword>
<dbReference type="GO" id="GO:0000976">
    <property type="term" value="F:transcription cis-regulatory region binding"/>
    <property type="evidence" value="ECO:0007669"/>
    <property type="project" value="TreeGrafter"/>
</dbReference>
<evidence type="ECO:0000256" key="3">
    <source>
        <dbReference type="ARBA" id="ARBA00023163"/>
    </source>
</evidence>
<dbReference type="OrthoDB" id="4709704at2"/>
<keyword evidence="3" id="KW-0804">Transcription</keyword>
<keyword evidence="5" id="KW-1185">Reference proteome</keyword>
<dbReference type="Pfam" id="PF21597">
    <property type="entry name" value="TetR_C_43"/>
    <property type="match status" value="1"/>
</dbReference>
<gene>
    <name evidence="4" type="ORF">FH608_018820</name>
</gene>
<dbReference type="Gene3D" id="1.10.357.10">
    <property type="entry name" value="Tetracycline Repressor, domain 2"/>
    <property type="match status" value="1"/>
</dbReference>
<evidence type="ECO:0000256" key="2">
    <source>
        <dbReference type="ARBA" id="ARBA00023125"/>
    </source>
</evidence>
<dbReference type="Pfam" id="PF00440">
    <property type="entry name" value="TetR_N"/>
    <property type="match status" value="1"/>
</dbReference>
<dbReference type="Proteomes" id="UP000312512">
    <property type="component" value="Unassembled WGS sequence"/>
</dbReference>
<dbReference type="InterPro" id="IPR001647">
    <property type="entry name" value="HTH_TetR"/>
</dbReference>
<organism evidence="4 5">
    <name type="scientific">Nonomuraea phyllanthi</name>
    <dbReference type="NCBI Taxonomy" id="2219224"/>
    <lineage>
        <taxon>Bacteria</taxon>
        <taxon>Bacillati</taxon>
        <taxon>Actinomycetota</taxon>
        <taxon>Actinomycetes</taxon>
        <taxon>Streptosporangiales</taxon>
        <taxon>Streptosporangiaceae</taxon>
        <taxon>Nonomuraea</taxon>
    </lineage>
</organism>
<comment type="caution">
    <text evidence="4">The sequence shown here is derived from an EMBL/GenBank/DDBJ whole genome shotgun (WGS) entry which is preliminary data.</text>
</comment>
<proteinExistence type="predicted"/>
<dbReference type="AlphaFoldDB" id="A0A5C4WIG0"/>
<dbReference type="PANTHER" id="PTHR30055:SF234">
    <property type="entry name" value="HTH-TYPE TRANSCRIPTIONAL REGULATOR BETI"/>
    <property type="match status" value="1"/>
</dbReference>
<protein>
    <submittedName>
        <fullName evidence="4">TetR family transcriptional regulator</fullName>
    </submittedName>
</protein>
<evidence type="ECO:0000256" key="1">
    <source>
        <dbReference type="ARBA" id="ARBA00023015"/>
    </source>
</evidence>
<dbReference type="GO" id="GO:0003700">
    <property type="term" value="F:DNA-binding transcription factor activity"/>
    <property type="evidence" value="ECO:0007669"/>
    <property type="project" value="TreeGrafter"/>
</dbReference>
<reference evidence="4 5" key="1">
    <citation type="submission" date="2019-10" db="EMBL/GenBank/DDBJ databases">
        <title>Nonomuraea sp. nov., isolated from Phyllanthus amarus.</title>
        <authorList>
            <person name="Klykleung N."/>
            <person name="Tanasupawat S."/>
        </authorList>
    </citation>
    <scope>NUCLEOTIDE SEQUENCE [LARGE SCALE GENOMIC DNA]</scope>
    <source>
        <strain evidence="4 5">PA1-10</strain>
    </source>
</reference>
<name>A0A5C4WIG0_9ACTN</name>
<dbReference type="PANTHER" id="PTHR30055">
    <property type="entry name" value="HTH-TYPE TRANSCRIPTIONAL REGULATOR RUTR"/>
    <property type="match status" value="1"/>
</dbReference>
<dbReference type="SUPFAM" id="SSF46689">
    <property type="entry name" value="Homeodomain-like"/>
    <property type="match status" value="1"/>
</dbReference>
<evidence type="ECO:0000313" key="4">
    <source>
        <dbReference type="EMBL" id="KAB8194224.1"/>
    </source>
</evidence>
<dbReference type="InterPro" id="IPR049445">
    <property type="entry name" value="TetR_SbtR-like_C"/>
</dbReference>
<dbReference type="InterPro" id="IPR009057">
    <property type="entry name" value="Homeodomain-like_sf"/>
</dbReference>
<dbReference type="EMBL" id="VDLX02000006">
    <property type="protein sequence ID" value="KAB8194224.1"/>
    <property type="molecule type" value="Genomic_DNA"/>
</dbReference>
<dbReference type="PROSITE" id="PS50977">
    <property type="entry name" value="HTH_TETR_2"/>
    <property type="match status" value="1"/>
</dbReference>
<dbReference type="InterPro" id="IPR036271">
    <property type="entry name" value="Tet_transcr_reg_TetR-rel_C_sf"/>
</dbReference>
<accession>A0A5C4WIG0</accession>
<evidence type="ECO:0000313" key="5">
    <source>
        <dbReference type="Proteomes" id="UP000312512"/>
    </source>
</evidence>
<dbReference type="InterPro" id="IPR050109">
    <property type="entry name" value="HTH-type_TetR-like_transc_reg"/>
</dbReference>